<evidence type="ECO:0000313" key="7">
    <source>
        <dbReference type="EMBL" id="KAJ5585672.1"/>
    </source>
</evidence>
<evidence type="ECO:0000256" key="4">
    <source>
        <dbReference type="ARBA" id="ARBA00022771"/>
    </source>
</evidence>
<organism evidence="7 8">
    <name type="scientific">Penicillium hetheringtonii</name>
    <dbReference type="NCBI Taxonomy" id="911720"/>
    <lineage>
        <taxon>Eukaryota</taxon>
        <taxon>Fungi</taxon>
        <taxon>Dikarya</taxon>
        <taxon>Ascomycota</taxon>
        <taxon>Pezizomycotina</taxon>
        <taxon>Eurotiomycetes</taxon>
        <taxon>Eurotiomycetidae</taxon>
        <taxon>Eurotiales</taxon>
        <taxon>Aspergillaceae</taxon>
        <taxon>Penicillium</taxon>
    </lineage>
</organism>
<dbReference type="PANTHER" id="PTHR40626">
    <property type="entry name" value="MIP31509P"/>
    <property type="match status" value="1"/>
</dbReference>
<dbReference type="AlphaFoldDB" id="A0AAD6DIJ1"/>
<keyword evidence="3" id="KW-0677">Repeat</keyword>
<name>A0AAD6DIJ1_9EURO</name>
<evidence type="ECO:0000256" key="6">
    <source>
        <dbReference type="ARBA" id="ARBA00023242"/>
    </source>
</evidence>
<protein>
    <recommendedName>
        <fullName evidence="9">Transcription factor domain-containing protein</fullName>
    </recommendedName>
</protein>
<reference evidence="7 8" key="1">
    <citation type="journal article" date="2023" name="IMA Fungus">
        <title>Comparative genomic study of the Penicillium genus elucidates a diverse pangenome and 15 lateral gene transfer events.</title>
        <authorList>
            <person name="Petersen C."/>
            <person name="Sorensen T."/>
            <person name="Nielsen M.R."/>
            <person name="Sondergaard T.E."/>
            <person name="Sorensen J.L."/>
            <person name="Fitzpatrick D.A."/>
            <person name="Frisvad J.C."/>
            <person name="Nielsen K.L."/>
        </authorList>
    </citation>
    <scope>NUCLEOTIDE SEQUENCE [LARGE SCALE GENOMIC DNA]</scope>
    <source>
        <strain evidence="7 8">IBT 29057</strain>
    </source>
</reference>
<keyword evidence="4" id="KW-0863">Zinc-finger</keyword>
<dbReference type="GO" id="GO:0008270">
    <property type="term" value="F:zinc ion binding"/>
    <property type="evidence" value="ECO:0007669"/>
    <property type="project" value="UniProtKB-KW"/>
</dbReference>
<evidence type="ECO:0000256" key="2">
    <source>
        <dbReference type="ARBA" id="ARBA00022723"/>
    </source>
</evidence>
<dbReference type="GO" id="GO:0000978">
    <property type="term" value="F:RNA polymerase II cis-regulatory region sequence-specific DNA binding"/>
    <property type="evidence" value="ECO:0007669"/>
    <property type="project" value="InterPro"/>
</dbReference>
<dbReference type="GO" id="GO:0005634">
    <property type="term" value="C:nucleus"/>
    <property type="evidence" value="ECO:0007669"/>
    <property type="project" value="UniProtKB-SubCell"/>
</dbReference>
<comment type="caution">
    <text evidence="7">The sequence shown here is derived from an EMBL/GenBank/DDBJ whole genome shotgun (WGS) entry which is preliminary data.</text>
</comment>
<evidence type="ECO:0000256" key="3">
    <source>
        <dbReference type="ARBA" id="ARBA00022737"/>
    </source>
</evidence>
<dbReference type="InterPro" id="IPR051059">
    <property type="entry name" value="VerF-like"/>
</dbReference>
<proteinExistence type="predicted"/>
<dbReference type="EMBL" id="JAQJAC010000004">
    <property type="protein sequence ID" value="KAJ5585672.1"/>
    <property type="molecule type" value="Genomic_DNA"/>
</dbReference>
<dbReference type="GO" id="GO:0000981">
    <property type="term" value="F:DNA-binding transcription factor activity, RNA polymerase II-specific"/>
    <property type="evidence" value="ECO:0007669"/>
    <property type="project" value="InterPro"/>
</dbReference>
<dbReference type="Proteomes" id="UP001216150">
    <property type="component" value="Unassembled WGS sequence"/>
</dbReference>
<evidence type="ECO:0000256" key="5">
    <source>
        <dbReference type="ARBA" id="ARBA00022833"/>
    </source>
</evidence>
<keyword evidence="2" id="KW-0479">Metal-binding</keyword>
<accession>A0AAD6DIJ1</accession>
<keyword evidence="5" id="KW-0862">Zinc</keyword>
<keyword evidence="6" id="KW-0539">Nucleus</keyword>
<evidence type="ECO:0000313" key="8">
    <source>
        <dbReference type="Proteomes" id="UP001216150"/>
    </source>
</evidence>
<dbReference type="GO" id="GO:0000785">
    <property type="term" value="C:chromatin"/>
    <property type="evidence" value="ECO:0007669"/>
    <property type="project" value="TreeGrafter"/>
</dbReference>
<comment type="subcellular location">
    <subcellularLocation>
        <location evidence="1">Nucleus</location>
    </subcellularLocation>
</comment>
<keyword evidence="8" id="KW-1185">Reference proteome</keyword>
<dbReference type="PANTHER" id="PTHR40626:SF14">
    <property type="entry name" value="C2H2 TYPE ZINC FINGER DOMAIN PROTEIN (AFU_ORTHOLOGUE AFUA_1G02360)"/>
    <property type="match status" value="1"/>
</dbReference>
<sequence>MYTPNHIPCSDTPDITAPIEEKKGKWKSWARRETQLRTLLGLYVLDGQIAYFSNGAPSVSHVTNSLALPSKESVFNAKTAEQWIVEMRHHREPLGTFREVFISLFDSTSFQAIRFTSHFSVHVALEGLQALVFEGCVAAGAALGIPSRTQTSQALLRLFDYHLEKHPLSFESIELLLRWHTICLNLAIYSGHLCRQLCTHHGVDQHLFPKLSTTPILIDIHRWVYSSDARRALLHAFHIHELVERLPMGRAHATHIPCSVFAAATVYGAFCTASRVHMLLPDSINWKYVWDETLEPPSPQVHAAFESWSFILGLPSRSGKLSRNLRYSLCLLQGIIQKISSQWGVAQEMSAIVLAWTSRLS</sequence>
<evidence type="ECO:0008006" key="9">
    <source>
        <dbReference type="Google" id="ProtNLM"/>
    </source>
</evidence>
<gene>
    <name evidence="7" type="ORF">N7450_005459</name>
</gene>
<evidence type="ECO:0000256" key="1">
    <source>
        <dbReference type="ARBA" id="ARBA00004123"/>
    </source>
</evidence>